<proteinExistence type="predicted"/>
<dbReference type="Proteomes" id="UP000054630">
    <property type="component" value="Unassembled WGS sequence"/>
</dbReference>
<gene>
    <name evidence="1" type="ORF">T07_3481</name>
</gene>
<dbReference type="EMBL" id="JYDL01000105">
    <property type="protein sequence ID" value="KRX16553.1"/>
    <property type="molecule type" value="Genomic_DNA"/>
</dbReference>
<organism evidence="1 2">
    <name type="scientific">Trichinella nelsoni</name>
    <dbReference type="NCBI Taxonomy" id="6336"/>
    <lineage>
        <taxon>Eukaryota</taxon>
        <taxon>Metazoa</taxon>
        <taxon>Ecdysozoa</taxon>
        <taxon>Nematoda</taxon>
        <taxon>Enoplea</taxon>
        <taxon>Dorylaimia</taxon>
        <taxon>Trichinellida</taxon>
        <taxon>Trichinellidae</taxon>
        <taxon>Trichinella</taxon>
    </lineage>
</organism>
<name>A0A0V0RQ03_9BILA</name>
<reference evidence="1 2" key="1">
    <citation type="submission" date="2015-01" db="EMBL/GenBank/DDBJ databases">
        <title>Evolution of Trichinella species and genotypes.</title>
        <authorList>
            <person name="Korhonen P.K."/>
            <person name="Edoardo P."/>
            <person name="Giuseppe L.R."/>
            <person name="Gasser R.B."/>
        </authorList>
    </citation>
    <scope>NUCLEOTIDE SEQUENCE [LARGE SCALE GENOMIC DNA]</scope>
    <source>
        <strain evidence="1">ISS37</strain>
    </source>
</reference>
<dbReference type="AlphaFoldDB" id="A0A0V0RQ03"/>
<sequence length="94" mass="10585">MKLLGDFFFAFFSNQLPKNNSVVEFQLRRPPSGLATTKRINHQKKMPKKTPLLPSQSCPTENFRTNLLKPVALLISQSTSTVPNKTPPHSPHTD</sequence>
<evidence type="ECO:0000313" key="2">
    <source>
        <dbReference type="Proteomes" id="UP000054630"/>
    </source>
</evidence>
<comment type="caution">
    <text evidence="1">The sequence shown here is derived from an EMBL/GenBank/DDBJ whole genome shotgun (WGS) entry which is preliminary data.</text>
</comment>
<protein>
    <submittedName>
        <fullName evidence="1">Uncharacterized protein</fullName>
    </submittedName>
</protein>
<accession>A0A0V0RQ03</accession>
<evidence type="ECO:0000313" key="1">
    <source>
        <dbReference type="EMBL" id="KRX16553.1"/>
    </source>
</evidence>
<keyword evidence="2" id="KW-1185">Reference proteome</keyword>